<reference evidence="3" key="1">
    <citation type="journal article" date="2024" name="IScience">
        <title>Strigolactones Initiate the Formation of Haustorium-like Structures in Castilleja.</title>
        <authorList>
            <person name="Buerger M."/>
            <person name="Peterson D."/>
            <person name="Chory J."/>
        </authorList>
    </citation>
    <scope>NUCLEOTIDE SEQUENCE [LARGE SCALE GENOMIC DNA]</scope>
</reference>
<dbReference type="Proteomes" id="UP001632038">
    <property type="component" value="Unassembled WGS sequence"/>
</dbReference>
<sequence>MSASKSDMDDEDEFDLIDQIRRCVLWQPESDFTKACSCDQCRLKIARLMDFEKEIQAKKRLIENYLSQMNRKEELCLTICSCAHWTRKMLHLLQNKLKPVYEELGVPLEHEEYARFEVIDEKVKQKLRDCGLLHKPEEKDDVTYSDIPESRTVLDYADTGDFNYSQTKAKDKACNIIKDIEKLEKEHDKDKQTAEAQKNSIDPAVSKMYIEKQIELVKDLPVEDLLDEVEALIRDIHPRDEKYEKFDESRNYIYSTCAVIITKKNEYWQGALSLAIEGGHHNSNKLDEILESLLEEVKSFEAKWEEKYARVFTPYDRSNPKRQATR</sequence>
<organism evidence="2 3">
    <name type="scientific">Castilleja foliolosa</name>
    <dbReference type="NCBI Taxonomy" id="1961234"/>
    <lineage>
        <taxon>Eukaryota</taxon>
        <taxon>Viridiplantae</taxon>
        <taxon>Streptophyta</taxon>
        <taxon>Embryophyta</taxon>
        <taxon>Tracheophyta</taxon>
        <taxon>Spermatophyta</taxon>
        <taxon>Magnoliopsida</taxon>
        <taxon>eudicotyledons</taxon>
        <taxon>Gunneridae</taxon>
        <taxon>Pentapetalae</taxon>
        <taxon>asterids</taxon>
        <taxon>lamiids</taxon>
        <taxon>Lamiales</taxon>
        <taxon>Orobanchaceae</taxon>
        <taxon>Pedicularideae</taxon>
        <taxon>Castillejinae</taxon>
        <taxon>Castilleja</taxon>
    </lineage>
</organism>
<proteinExistence type="predicted"/>
<name>A0ABD3EKQ9_9LAMI</name>
<feature type="coiled-coil region" evidence="1">
    <location>
        <begin position="48"/>
        <end position="75"/>
    </location>
</feature>
<protein>
    <submittedName>
        <fullName evidence="2">Uncharacterized protein</fullName>
    </submittedName>
</protein>
<gene>
    <name evidence="2" type="ORF">CASFOL_003325</name>
</gene>
<accession>A0ABD3EKQ9</accession>
<evidence type="ECO:0000313" key="2">
    <source>
        <dbReference type="EMBL" id="KAL3653644.1"/>
    </source>
</evidence>
<evidence type="ECO:0000313" key="3">
    <source>
        <dbReference type="Proteomes" id="UP001632038"/>
    </source>
</evidence>
<keyword evidence="1" id="KW-0175">Coiled coil</keyword>
<keyword evidence="3" id="KW-1185">Reference proteome</keyword>
<dbReference type="EMBL" id="JAVIJP010000005">
    <property type="protein sequence ID" value="KAL3653644.1"/>
    <property type="molecule type" value="Genomic_DNA"/>
</dbReference>
<dbReference type="AlphaFoldDB" id="A0ABD3EKQ9"/>
<comment type="caution">
    <text evidence="2">The sequence shown here is derived from an EMBL/GenBank/DDBJ whole genome shotgun (WGS) entry which is preliminary data.</text>
</comment>
<evidence type="ECO:0000256" key="1">
    <source>
        <dbReference type="SAM" id="Coils"/>
    </source>
</evidence>